<reference evidence="2" key="1">
    <citation type="journal article" date="2023" name="Insect Mol. Biol.">
        <title>Genome sequencing provides insights into the evolution of gene families encoding plant cell wall-degrading enzymes in longhorned beetles.</title>
        <authorList>
            <person name="Shin N.R."/>
            <person name="Okamura Y."/>
            <person name="Kirsch R."/>
            <person name="Pauchet Y."/>
        </authorList>
    </citation>
    <scope>NUCLEOTIDE SEQUENCE</scope>
    <source>
        <strain evidence="2">MMC_N1</strain>
    </source>
</reference>
<keyword evidence="3" id="KW-1185">Reference proteome</keyword>
<organism evidence="2 3">
    <name type="scientific">Molorchus minor</name>
    <dbReference type="NCBI Taxonomy" id="1323400"/>
    <lineage>
        <taxon>Eukaryota</taxon>
        <taxon>Metazoa</taxon>
        <taxon>Ecdysozoa</taxon>
        <taxon>Arthropoda</taxon>
        <taxon>Hexapoda</taxon>
        <taxon>Insecta</taxon>
        <taxon>Pterygota</taxon>
        <taxon>Neoptera</taxon>
        <taxon>Endopterygota</taxon>
        <taxon>Coleoptera</taxon>
        <taxon>Polyphaga</taxon>
        <taxon>Cucujiformia</taxon>
        <taxon>Chrysomeloidea</taxon>
        <taxon>Cerambycidae</taxon>
        <taxon>Lamiinae</taxon>
        <taxon>Monochamini</taxon>
        <taxon>Molorchus</taxon>
    </lineage>
</organism>
<feature type="compositionally biased region" description="Polar residues" evidence="1">
    <location>
        <begin position="83"/>
        <end position="93"/>
    </location>
</feature>
<proteinExistence type="predicted"/>
<feature type="region of interest" description="Disordered" evidence="1">
    <location>
        <begin position="36"/>
        <end position="58"/>
    </location>
</feature>
<feature type="region of interest" description="Disordered" evidence="1">
    <location>
        <begin position="1"/>
        <end position="23"/>
    </location>
</feature>
<gene>
    <name evidence="2" type="ORF">NQ317_000195</name>
</gene>
<accession>A0ABQ9JEX9</accession>
<feature type="region of interest" description="Disordered" evidence="1">
    <location>
        <begin position="75"/>
        <end position="111"/>
    </location>
</feature>
<protein>
    <submittedName>
        <fullName evidence="2">Uncharacterized protein</fullName>
    </submittedName>
</protein>
<evidence type="ECO:0000313" key="3">
    <source>
        <dbReference type="Proteomes" id="UP001162164"/>
    </source>
</evidence>
<dbReference type="Proteomes" id="UP001162164">
    <property type="component" value="Unassembled WGS sequence"/>
</dbReference>
<comment type="caution">
    <text evidence="2">The sequence shown here is derived from an EMBL/GenBank/DDBJ whole genome shotgun (WGS) entry which is preliminary data.</text>
</comment>
<feature type="compositionally biased region" description="Basic residues" evidence="1">
    <location>
        <begin position="1"/>
        <end position="15"/>
    </location>
</feature>
<dbReference type="EMBL" id="JAPWTJ010000670">
    <property type="protein sequence ID" value="KAJ8976454.1"/>
    <property type="molecule type" value="Genomic_DNA"/>
</dbReference>
<sequence>MRRRSPSRSPCRRPSSHNTTRELEERLKILKCHFKRESRSSNSEVRRTRSRERIERSPDNFYYISRDLEARPLLGGLGGFTPSEKSPNGSGDFTPSEVLPNYGDKGELCTT</sequence>
<name>A0ABQ9JEX9_9CUCU</name>
<evidence type="ECO:0000313" key="2">
    <source>
        <dbReference type="EMBL" id="KAJ8976454.1"/>
    </source>
</evidence>
<evidence type="ECO:0000256" key="1">
    <source>
        <dbReference type="SAM" id="MobiDB-lite"/>
    </source>
</evidence>